<keyword evidence="3" id="KW-1185">Reference proteome</keyword>
<dbReference type="InterPro" id="IPR029058">
    <property type="entry name" value="AB_hydrolase_fold"/>
</dbReference>
<organism evidence="2 3">
    <name type="scientific">Oceanobacillus halophilus</name>
    <dbReference type="NCBI Taxonomy" id="930130"/>
    <lineage>
        <taxon>Bacteria</taxon>
        <taxon>Bacillati</taxon>
        <taxon>Bacillota</taxon>
        <taxon>Bacilli</taxon>
        <taxon>Bacillales</taxon>
        <taxon>Bacillaceae</taxon>
        <taxon>Oceanobacillus</taxon>
    </lineage>
</organism>
<dbReference type="Proteomes" id="UP000269301">
    <property type="component" value="Unassembled WGS sequence"/>
</dbReference>
<gene>
    <name evidence="2" type="ORF">D8M06_04420</name>
</gene>
<feature type="domain" description="Serine aminopeptidase S33" evidence="1">
    <location>
        <begin position="26"/>
        <end position="286"/>
    </location>
</feature>
<dbReference type="InterPro" id="IPR022742">
    <property type="entry name" value="Hydrolase_4"/>
</dbReference>
<name>A0A495ABT9_9BACI</name>
<evidence type="ECO:0000259" key="1">
    <source>
        <dbReference type="Pfam" id="PF12146"/>
    </source>
</evidence>
<evidence type="ECO:0000313" key="3">
    <source>
        <dbReference type="Proteomes" id="UP000269301"/>
    </source>
</evidence>
<keyword evidence="2" id="KW-0378">Hydrolase</keyword>
<dbReference type="OrthoDB" id="9806902at2"/>
<sequence>MENTFWMKANDDVQIYVKKWYSSVTRPKAIIQLSHGMAEHIGRYEAFAHYLVSQGFVVYGNDHRGHGQTGLKQGLLGYLSDRNGFTKTMEDLHMITLRIRQEFPNTPLFLFGHSMGSFLSRLYIEKYSDLIKGVILSGTGYFPAAISKPGKTLAALLPPNKQSKLMNQLAFGNYNSKIKENKTIFDWLTRDNQEVQKYLNDPLSGFVPTAKFFVDLMSGIEQVQSKKHASSIRKGLPMLFISGTEDPVGNHEKGVWKSVRIYEKSGIENITTLLFDGARHELINEINKKEVFTVIENWIRENLKRE</sequence>
<dbReference type="PANTHER" id="PTHR11614">
    <property type="entry name" value="PHOSPHOLIPASE-RELATED"/>
    <property type="match status" value="1"/>
</dbReference>
<proteinExistence type="predicted"/>
<comment type="caution">
    <text evidence="2">The sequence shown here is derived from an EMBL/GenBank/DDBJ whole genome shotgun (WGS) entry which is preliminary data.</text>
</comment>
<reference evidence="2 3" key="1">
    <citation type="journal article" date="2016" name="Int. J. Syst. Evol. Microbiol.">
        <title>Oceanobacillus halophilus sp. nov., a novel moderately halophilic bacterium from a hypersaline lake.</title>
        <authorList>
            <person name="Amoozegar M.A."/>
            <person name="Bagheri M."/>
            <person name="Makhdoumi A."/>
            <person name="Nikou M.M."/>
            <person name="Fazeli S.A.S."/>
            <person name="Schumann P."/>
            <person name="Sproer C."/>
            <person name="Sanchez-Porro C."/>
            <person name="Ventosa A."/>
        </authorList>
    </citation>
    <scope>NUCLEOTIDE SEQUENCE [LARGE SCALE GENOMIC DNA]</scope>
    <source>
        <strain evidence="2 3">DSM 23996</strain>
    </source>
</reference>
<dbReference type="EMBL" id="RBZP01000002">
    <property type="protein sequence ID" value="RKQ35876.1"/>
    <property type="molecule type" value="Genomic_DNA"/>
</dbReference>
<dbReference type="Gene3D" id="3.40.50.1820">
    <property type="entry name" value="alpha/beta hydrolase"/>
    <property type="match status" value="1"/>
</dbReference>
<dbReference type="GO" id="GO:0016787">
    <property type="term" value="F:hydrolase activity"/>
    <property type="evidence" value="ECO:0007669"/>
    <property type="project" value="UniProtKB-KW"/>
</dbReference>
<dbReference type="Pfam" id="PF12146">
    <property type="entry name" value="Hydrolase_4"/>
    <property type="match status" value="1"/>
</dbReference>
<dbReference type="InterPro" id="IPR051044">
    <property type="entry name" value="MAG_DAG_Lipase"/>
</dbReference>
<dbReference type="SUPFAM" id="SSF53474">
    <property type="entry name" value="alpha/beta-Hydrolases"/>
    <property type="match status" value="1"/>
</dbReference>
<protein>
    <submittedName>
        <fullName evidence="2">Alpha/beta hydrolase</fullName>
    </submittedName>
</protein>
<dbReference type="AlphaFoldDB" id="A0A495ABT9"/>
<evidence type="ECO:0000313" key="2">
    <source>
        <dbReference type="EMBL" id="RKQ35876.1"/>
    </source>
</evidence>
<accession>A0A495ABT9</accession>